<dbReference type="Pfam" id="PF22005">
    <property type="entry name" value="WWE_1"/>
    <property type="match status" value="1"/>
</dbReference>
<dbReference type="InterPro" id="IPR057050">
    <property type="entry name" value="RRM_PARP14_2"/>
</dbReference>
<dbReference type="InterPro" id="IPR037197">
    <property type="entry name" value="WWE_dom_sf"/>
</dbReference>
<dbReference type="PANTHER" id="PTHR14453:SF106">
    <property type="entry name" value="POLY [ADP-RIBOSE] POLYMERASE"/>
    <property type="match status" value="1"/>
</dbReference>
<evidence type="ECO:0000256" key="8">
    <source>
        <dbReference type="SAM" id="MobiDB-lite"/>
    </source>
</evidence>
<dbReference type="Pfam" id="PF01661">
    <property type="entry name" value="Macro"/>
    <property type="match status" value="2"/>
</dbReference>
<dbReference type="Gene3D" id="3.30.70.330">
    <property type="match status" value="1"/>
</dbReference>
<feature type="domain" description="Macro" evidence="10">
    <location>
        <begin position="681"/>
        <end position="868"/>
    </location>
</feature>
<dbReference type="GO" id="GO:0005634">
    <property type="term" value="C:nucleus"/>
    <property type="evidence" value="ECO:0007669"/>
    <property type="project" value="UniProtKB-SubCell"/>
</dbReference>
<dbReference type="InterPro" id="IPR057043">
    <property type="entry name" value="PARP14_KH_2"/>
</dbReference>
<organism evidence="11">
    <name type="scientific">Stegastes partitus</name>
    <name type="common">bicolor damselfish</name>
    <dbReference type="NCBI Taxonomy" id="144197"/>
    <lineage>
        <taxon>Eukaryota</taxon>
        <taxon>Metazoa</taxon>
        <taxon>Chordata</taxon>
        <taxon>Craniata</taxon>
        <taxon>Vertebrata</taxon>
        <taxon>Euteleostomi</taxon>
        <taxon>Actinopterygii</taxon>
        <taxon>Neopterygii</taxon>
        <taxon>Teleostei</taxon>
        <taxon>Neoteleostei</taxon>
        <taxon>Acanthomorphata</taxon>
        <taxon>Ovalentaria</taxon>
        <taxon>Pomacentridae</taxon>
        <taxon>Stegastes</taxon>
    </lineage>
</organism>
<dbReference type="InterPro" id="IPR057045">
    <property type="entry name" value="PARP14_KH_3"/>
</dbReference>
<dbReference type="GO" id="GO:0003714">
    <property type="term" value="F:transcription corepressor activity"/>
    <property type="evidence" value="ECO:0007669"/>
    <property type="project" value="TreeGrafter"/>
</dbReference>
<evidence type="ECO:0000256" key="1">
    <source>
        <dbReference type="ARBA" id="ARBA00004123"/>
    </source>
</evidence>
<evidence type="ECO:0000256" key="3">
    <source>
        <dbReference type="ARBA" id="ARBA00022679"/>
    </source>
</evidence>
<evidence type="ECO:0000256" key="4">
    <source>
        <dbReference type="ARBA" id="ARBA00023027"/>
    </source>
</evidence>
<dbReference type="Pfam" id="PF23084">
    <property type="entry name" value="KH_PARP14_1"/>
    <property type="match status" value="1"/>
</dbReference>
<dbReference type="Gene3D" id="3.40.220.10">
    <property type="entry name" value="Leucine Aminopeptidase, subunit E, domain 1"/>
    <property type="match status" value="4"/>
</dbReference>
<protein>
    <recommendedName>
        <fullName evidence="7">Poly [ADP-ribose] polymerase</fullName>
        <shortName evidence="7">PARP</shortName>
        <ecNumber evidence="7">2.4.2.-</ecNumber>
    </recommendedName>
</protein>
<dbReference type="Pfam" id="PF00644">
    <property type="entry name" value="PARP"/>
    <property type="match status" value="1"/>
</dbReference>
<evidence type="ECO:0000259" key="10">
    <source>
        <dbReference type="PROSITE" id="PS51154"/>
    </source>
</evidence>
<dbReference type="GO" id="GO:0005737">
    <property type="term" value="C:cytoplasm"/>
    <property type="evidence" value="ECO:0007669"/>
    <property type="project" value="TreeGrafter"/>
</dbReference>
<dbReference type="GO" id="GO:0070212">
    <property type="term" value="P:protein poly-ADP-ribosylation"/>
    <property type="evidence" value="ECO:0007669"/>
    <property type="project" value="TreeGrafter"/>
</dbReference>
<dbReference type="GeneTree" id="ENSGT00940000165390"/>
<keyword evidence="5" id="KW-0539">Nucleus</keyword>
<keyword evidence="2 7" id="KW-0328">Glycosyltransferase</keyword>
<dbReference type="EC" id="2.4.2.-" evidence="7"/>
<dbReference type="SUPFAM" id="SSF56399">
    <property type="entry name" value="ADP-ribosylation"/>
    <property type="match status" value="1"/>
</dbReference>
<dbReference type="InterPro" id="IPR012317">
    <property type="entry name" value="Poly(ADP-ribose)pol_cat_dom"/>
</dbReference>
<dbReference type="Pfam" id="PF23252">
    <property type="entry name" value="KH_PARP14_5"/>
    <property type="match status" value="1"/>
</dbReference>
<dbReference type="FunFam" id="3.90.228.10:FF:000008">
    <property type="entry name" value="Poly [ADP-ribose] polymerase"/>
    <property type="match status" value="1"/>
</dbReference>
<dbReference type="InterPro" id="IPR057047">
    <property type="entry name" value="PARP14_KH_5"/>
</dbReference>
<dbReference type="Pfam" id="PF23222">
    <property type="entry name" value="RRM_PARP14_1"/>
    <property type="match status" value="1"/>
</dbReference>
<proteinExistence type="inferred from homology"/>
<dbReference type="SUPFAM" id="SSF117839">
    <property type="entry name" value="WWE domain"/>
    <property type="match status" value="1"/>
</dbReference>
<feature type="domain" description="Macro" evidence="10">
    <location>
        <begin position="873"/>
        <end position="1062"/>
    </location>
</feature>
<dbReference type="Gene3D" id="3.90.228.10">
    <property type="match status" value="1"/>
</dbReference>
<dbReference type="Pfam" id="PF23253">
    <property type="entry name" value="KH_PARP14_6"/>
    <property type="match status" value="1"/>
</dbReference>
<evidence type="ECO:0000259" key="9">
    <source>
        <dbReference type="PROSITE" id="PS51059"/>
    </source>
</evidence>
<accession>A0A3B5B177</accession>
<dbReference type="Pfam" id="PF23249">
    <property type="entry name" value="KH_PARP14_3"/>
    <property type="match status" value="1"/>
</dbReference>
<keyword evidence="3 7" id="KW-0808">Transferase</keyword>
<dbReference type="STRING" id="144197.ENSSPAP00000019517"/>
<dbReference type="Pfam" id="PF23085">
    <property type="entry name" value="RRM_PARP14_3"/>
    <property type="match status" value="1"/>
</dbReference>
<dbReference type="InterPro" id="IPR057046">
    <property type="entry name" value="PARP14_KH_4"/>
</dbReference>
<comment type="subcellular location">
    <subcellularLocation>
        <location evidence="1">Nucleus</location>
    </subcellularLocation>
</comment>
<keyword evidence="4 7" id="KW-0520">NAD</keyword>
<dbReference type="InterPro" id="IPR012677">
    <property type="entry name" value="Nucleotide-bd_a/b_plait_sf"/>
</dbReference>
<dbReference type="Pfam" id="PF23251">
    <property type="entry name" value="KH_PARP14_4"/>
    <property type="match status" value="1"/>
</dbReference>
<dbReference type="Ensembl" id="ENSSPAT00000019812.1">
    <property type="protein sequence ID" value="ENSSPAP00000019517.1"/>
    <property type="gene ID" value="ENSSPAG00000014708.1"/>
</dbReference>
<dbReference type="InterPro" id="IPR057044">
    <property type="entry name" value="PARP14_KH_1"/>
</dbReference>
<feature type="region of interest" description="Disordered" evidence="8">
    <location>
        <begin position="58"/>
        <end position="77"/>
    </location>
</feature>
<dbReference type="Pfam" id="PF23254">
    <property type="entry name" value="KH_PARP14_8"/>
    <property type="match status" value="1"/>
</dbReference>
<reference evidence="11" key="1">
    <citation type="submission" date="2023-09" db="UniProtKB">
        <authorList>
            <consortium name="Ensembl"/>
        </authorList>
    </citation>
    <scope>IDENTIFICATION</scope>
</reference>
<dbReference type="GO" id="GO:0010629">
    <property type="term" value="P:negative regulation of gene expression"/>
    <property type="evidence" value="ECO:0007669"/>
    <property type="project" value="TreeGrafter"/>
</dbReference>
<comment type="similarity">
    <text evidence="6">Belongs to the ARTD/PARP family.</text>
</comment>
<dbReference type="PROSITE" id="PS51059">
    <property type="entry name" value="PARP_CATALYTIC"/>
    <property type="match status" value="1"/>
</dbReference>
<evidence type="ECO:0000256" key="6">
    <source>
        <dbReference type="ARBA" id="ARBA00024347"/>
    </source>
</evidence>
<dbReference type="PANTHER" id="PTHR14453">
    <property type="entry name" value="PARP/ZINC FINGER CCCH TYPE DOMAIN CONTAINING PROTEIN"/>
    <property type="match status" value="1"/>
</dbReference>
<dbReference type="InterPro" id="IPR054596">
    <property type="entry name" value="PARP14_WWE"/>
</dbReference>
<dbReference type="GO" id="GO:0003950">
    <property type="term" value="F:NAD+ poly-ADP-ribosyltransferase activity"/>
    <property type="evidence" value="ECO:0007669"/>
    <property type="project" value="UniProtKB-UniRule"/>
</dbReference>
<dbReference type="InterPro" id="IPR057048">
    <property type="entry name" value="PARP14_KH_6"/>
</dbReference>
<dbReference type="SMART" id="SM00506">
    <property type="entry name" value="A1pp"/>
    <property type="match status" value="3"/>
</dbReference>
<dbReference type="InterPro" id="IPR057049">
    <property type="entry name" value="PARP14_KH_8"/>
</dbReference>
<dbReference type="InterPro" id="IPR052056">
    <property type="entry name" value="Mono-ARTD/PARP"/>
</dbReference>
<sequence length="1572" mass="174173">MAECPPVAVEGDWSPNQSRTVKNKLQIYFQSKKRSSGGDCRVEAEDGAARAAVFFRSEEGELDRTGPRDKPENHLRTDSVKQAFVVPSDRRSAAVVLENVPDRMSRDLLSMLVENVSGLDDSSYSLEVILESSRAVVSFSSPKHKRTRHHLKSTQLTSVSLFPAAAVQNICIKEDCLIRSIPVKVYPFYQSLGTALYGEERPAWKLPESFTESVHPVVWKFLQMKKLFQSISDQMRPHFCSVDLDQPDVKLSPLPSFLRQAGLTANHVDGWQRSALDAFRRLMSQYSAFECQANGPAWKIAEKDVRSVLREDGVPVLDASRGVLTVAGRADDMKQIRASVENIVLKAMSVIERQTNGVSEVMPLSPAMFYILKQEGLNRAAQDISPDMNLSYDDATQQLTIAGLPAEVFETKAWILERNMNMCKKQLNIHPCLLNFLGTVDHTDMSQDLFTSQGISAIYTVDNKGLFLLGSSDRILADAESKMKAVLAQQILDVEDQEVMQLSGWMDLKQQLLDTYSSSKKKTVAIQTNSDKVMVAGFVSPVREVSRSLKEFITNYSRVQEAVRVESCAVVQFINKKKTQDWSSISRDNNVAVRFDPERPRIILAGARLHVQKARSYFQELASALCTDTLTVDKPGAKKYFQSSGGWFLSTIMTEFSCVVVLRPEVQDEDEEENYEGENNVCYCKVKTTGRVLVSVSKADICSFSVDAVVNAANEDLKHIGGLALALLQAAGPELQKTSDDYVAKNGPLRPGDAMVTGAYNLSCKHIVHAVGPRFSDFDRKTSVSRLKTAVKESLRQAEAVNCSSVALPAISSGVFGFPVQLCAETIAQAVREYCDSPQGPRSLTEVHLVDNKEDTVRVMAAAVNTEFIDLEPTMTVPPPAAGRGLQTWLTSSVRPHFVFQTDVIVNTISENKNLKQGAVSKAILEAAGQRLQVAVLSEASAATLQHGDVVVTDGFGLMCRKVFHTVCPPWDNRGGLAEEELVSIVRFCLDEAEKLRMASLSFPAVGTGNLGFPRDVVSRVLLGEIRLFSRTRTPQHLKEVAVVVHPSDKGSRRATCWSTSISPVLSPSLGVYRMQVGQLTLEVSSGDITKEASDVIVNSSNQDFTLKAGVSKAILDGAGQSVELECLQIGENELDCVIVPPVFITVIIITRPGQGGVSPSAVANAMVDAVVDFVRKKQPRFVRSVKILIFQTAMTAEFHRSMKRRQGEEVEEKSVFTRIKGIRRRSHGLKLLPLWVQSRGQLCTVTFIHPHLAKKRITDLTVSEQAERTISDPFIGLLSPADVEKLKALQKQLTVSIRLDRRPEDQEPHIHLEGLTRDVHTAESAVRWNLKSKALLVSGLVEWQFQHRSGPMVPFDMNTNLKLEEALERKQTVKVQINNQTFTANPAKRQASSGSKVVELLRREVKVDHNKENSQSFTDVERVQNTTLFQSYQLMKKQLEVKNKHKKNERLLFHGTGSTSIDLINKQGFNRSYAGAHGAMYGNGSYFAVNPTYSAQGYAKPDVRGYKRMYQARVLVGDFTQGRAGLLSPPAKSSGNATDLYDSVSDNTAKPTMFVIFNDIQAYPEYLVTFT</sequence>
<evidence type="ECO:0000313" key="11">
    <source>
        <dbReference type="Ensembl" id="ENSSPAP00000019517.1"/>
    </source>
</evidence>
<dbReference type="PROSITE" id="PS51154">
    <property type="entry name" value="MACRO"/>
    <property type="match status" value="2"/>
</dbReference>
<evidence type="ECO:0000256" key="2">
    <source>
        <dbReference type="ARBA" id="ARBA00022676"/>
    </source>
</evidence>
<dbReference type="InterPro" id="IPR043472">
    <property type="entry name" value="Macro_dom-like"/>
</dbReference>
<evidence type="ECO:0000256" key="5">
    <source>
        <dbReference type="ARBA" id="ARBA00023242"/>
    </source>
</evidence>
<dbReference type="InterPro" id="IPR002589">
    <property type="entry name" value="Macro_dom"/>
</dbReference>
<feature type="domain" description="PARP catalytic" evidence="9">
    <location>
        <begin position="1386"/>
        <end position="1572"/>
    </location>
</feature>
<evidence type="ECO:0000256" key="7">
    <source>
        <dbReference type="RuleBase" id="RU362114"/>
    </source>
</evidence>
<dbReference type="SUPFAM" id="SSF52949">
    <property type="entry name" value="Macro domain-like"/>
    <property type="match status" value="3"/>
</dbReference>
<dbReference type="CDD" id="cd02907">
    <property type="entry name" value="Macro_Af1521_BAL-like"/>
    <property type="match status" value="1"/>
</dbReference>
<dbReference type="Pfam" id="PF23245">
    <property type="entry name" value="RRM_PARP14_2"/>
    <property type="match status" value="1"/>
</dbReference>
<dbReference type="InterPro" id="IPR057051">
    <property type="entry name" value="PARP14_RPM_1"/>
</dbReference>
<dbReference type="Pfam" id="PF23248">
    <property type="entry name" value="KH_PARP14_2"/>
    <property type="match status" value="1"/>
</dbReference>
<dbReference type="GO" id="GO:1990404">
    <property type="term" value="F:NAD+-protein mono-ADP-ribosyltransferase activity"/>
    <property type="evidence" value="ECO:0007669"/>
    <property type="project" value="TreeGrafter"/>
</dbReference>
<name>A0A3B5B177_9TELE</name>
<dbReference type="CDD" id="cd01439">
    <property type="entry name" value="TCCD_inducible_PARP_like"/>
    <property type="match status" value="1"/>
</dbReference>